<sequence>MPEDRLAERLTLARRLASESRLDRLDQLLTGLRADAVTDGGVPADLEIELAALRAQALLNLERAAEAWDHLQGVQGRLAEAAPVAQARFHSVSGTAAYWFGDHDSAIDETVLALATLSDLPPSPEAALATATCGLTLAYTRLFPLAAEVLGMALLLAEQTGLPTARFHQQAQYVQLTWGMSLDHLGLEEECRACWEAVDRHHRLAVADPAGLPDVMLAVSHAERALLAGRLGDPVTGREHLRTAYAARAEPRSPLLVRVLAHAEGAVLAAEGRTDEARQVLRRLWDSVSDRAVPARTEDVPLLLARLDEADGRTAEALGWYRVLYGRYGRTQQESWQARETAARLRVEQEALLRRSRELEADTLTDPLTGLPNRRAFDAYLGAILPADGPVTLAVLDVDRFKRVNDGHGHPVGDEVLRTIGRLLREHCEDCDRYARYGGDEFVLSLPAPLDQARAAVAAVVAAVAGHPWGELAGGLRVTIGWGIAQAGPEDTATSLFAAADRELLAAKRGRRHLEPVPAAAER</sequence>
<accession>A0A6J4I029</accession>
<dbReference type="Gene3D" id="1.25.40.10">
    <property type="entry name" value="Tetratricopeptide repeat domain"/>
    <property type="match status" value="1"/>
</dbReference>
<dbReference type="PROSITE" id="PS50887">
    <property type="entry name" value="GGDEF"/>
    <property type="match status" value="1"/>
</dbReference>
<dbReference type="Gene3D" id="3.30.70.270">
    <property type="match status" value="1"/>
</dbReference>
<reference evidence="2" key="1">
    <citation type="submission" date="2020-02" db="EMBL/GenBank/DDBJ databases">
        <authorList>
            <person name="Meier V. D."/>
        </authorList>
    </citation>
    <scope>NUCLEOTIDE SEQUENCE</scope>
    <source>
        <strain evidence="2">AVDCRST_MAG41</strain>
    </source>
</reference>
<dbReference type="GO" id="GO:1902201">
    <property type="term" value="P:negative regulation of bacterial-type flagellum-dependent cell motility"/>
    <property type="evidence" value="ECO:0007669"/>
    <property type="project" value="TreeGrafter"/>
</dbReference>
<dbReference type="AlphaFoldDB" id="A0A6J4I029"/>
<evidence type="ECO:0000313" key="2">
    <source>
        <dbReference type="EMBL" id="CAA9238878.1"/>
    </source>
</evidence>
<dbReference type="GO" id="GO:0043709">
    <property type="term" value="P:cell adhesion involved in single-species biofilm formation"/>
    <property type="evidence" value="ECO:0007669"/>
    <property type="project" value="TreeGrafter"/>
</dbReference>
<evidence type="ECO:0000259" key="1">
    <source>
        <dbReference type="PROSITE" id="PS50887"/>
    </source>
</evidence>
<gene>
    <name evidence="2" type="ORF">AVDCRST_MAG41-1296</name>
</gene>
<dbReference type="Pfam" id="PF00990">
    <property type="entry name" value="GGDEF"/>
    <property type="match status" value="1"/>
</dbReference>
<feature type="domain" description="GGDEF" evidence="1">
    <location>
        <begin position="389"/>
        <end position="519"/>
    </location>
</feature>
<dbReference type="GO" id="GO:0052621">
    <property type="term" value="F:diguanylate cyclase activity"/>
    <property type="evidence" value="ECO:0007669"/>
    <property type="project" value="TreeGrafter"/>
</dbReference>
<dbReference type="GO" id="GO:0005886">
    <property type="term" value="C:plasma membrane"/>
    <property type="evidence" value="ECO:0007669"/>
    <property type="project" value="TreeGrafter"/>
</dbReference>
<protein>
    <recommendedName>
        <fullName evidence="1">GGDEF domain-containing protein</fullName>
    </recommendedName>
</protein>
<dbReference type="InterPro" id="IPR050469">
    <property type="entry name" value="Diguanylate_Cyclase"/>
</dbReference>
<dbReference type="InterPro" id="IPR029787">
    <property type="entry name" value="Nucleotide_cyclase"/>
</dbReference>
<dbReference type="EMBL" id="CADCTP010000126">
    <property type="protein sequence ID" value="CAA9238878.1"/>
    <property type="molecule type" value="Genomic_DNA"/>
</dbReference>
<organism evidence="2">
    <name type="scientific">uncultured Mycobacteriales bacterium</name>
    <dbReference type="NCBI Taxonomy" id="581187"/>
    <lineage>
        <taxon>Bacteria</taxon>
        <taxon>Bacillati</taxon>
        <taxon>Actinomycetota</taxon>
        <taxon>Actinomycetes</taxon>
        <taxon>Mycobacteriales</taxon>
        <taxon>environmental samples</taxon>
    </lineage>
</organism>
<name>A0A6J4I029_9ACTN</name>
<dbReference type="SMART" id="SM00267">
    <property type="entry name" value="GGDEF"/>
    <property type="match status" value="1"/>
</dbReference>
<dbReference type="CDD" id="cd01949">
    <property type="entry name" value="GGDEF"/>
    <property type="match status" value="1"/>
</dbReference>
<dbReference type="InterPro" id="IPR000160">
    <property type="entry name" value="GGDEF_dom"/>
</dbReference>
<dbReference type="InterPro" id="IPR011990">
    <property type="entry name" value="TPR-like_helical_dom_sf"/>
</dbReference>
<dbReference type="PANTHER" id="PTHR45138">
    <property type="entry name" value="REGULATORY COMPONENTS OF SENSORY TRANSDUCTION SYSTEM"/>
    <property type="match status" value="1"/>
</dbReference>
<dbReference type="PANTHER" id="PTHR45138:SF24">
    <property type="entry name" value="DIGUANYLATE CYCLASE DGCC-RELATED"/>
    <property type="match status" value="1"/>
</dbReference>
<proteinExistence type="predicted"/>
<dbReference type="InterPro" id="IPR043128">
    <property type="entry name" value="Rev_trsase/Diguanyl_cyclase"/>
</dbReference>
<dbReference type="NCBIfam" id="TIGR00254">
    <property type="entry name" value="GGDEF"/>
    <property type="match status" value="1"/>
</dbReference>
<dbReference type="SUPFAM" id="SSF55073">
    <property type="entry name" value="Nucleotide cyclase"/>
    <property type="match status" value="1"/>
</dbReference>